<dbReference type="EC" id="2.7.1.-" evidence="1"/>
<evidence type="ECO:0000313" key="2">
    <source>
        <dbReference type="Proteomes" id="UP001149411"/>
    </source>
</evidence>
<evidence type="ECO:0000313" key="1">
    <source>
        <dbReference type="EMBL" id="MCX2817856.1"/>
    </source>
</evidence>
<dbReference type="AlphaFoldDB" id="A0A9Q4C2H9"/>
<dbReference type="Pfam" id="PF01885">
    <property type="entry name" value="PTS_2-RNA"/>
    <property type="match status" value="1"/>
</dbReference>
<dbReference type="Gene3D" id="3.20.170.30">
    <property type="match status" value="1"/>
</dbReference>
<gene>
    <name evidence="1" type="ORF">EGH25_00550</name>
</gene>
<accession>A0A9Q4C2H9</accession>
<reference evidence="1" key="1">
    <citation type="submission" date="2022-09" db="EMBL/GenBank/DDBJ databases">
        <title>Haloadaptaus new haloarchaeum isolated from saline soil.</title>
        <authorList>
            <person name="Duran-Viseras A."/>
            <person name="Sanchez-Porro C."/>
            <person name="Ventosa A."/>
        </authorList>
    </citation>
    <scope>NUCLEOTIDE SEQUENCE</scope>
    <source>
        <strain evidence="1">F3-133</strain>
    </source>
</reference>
<protein>
    <submittedName>
        <fullName evidence="1">RNA 2'-phosphotransferase</fullName>
        <ecNumber evidence="1">2.7.1.-</ecNumber>
    </submittedName>
</protein>
<dbReference type="InterPro" id="IPR002745">
    <property type="entry name" value="Ptrans_KptA/Tpt1"/>
</dbReference>
<keyword evidence="2" id="KW-1185">Reference proteome</keyword>
<dbReference type="SUPFAM" id="SSF56399">
    <property type="entry name" value="ADP-ribosylation"/>
    <property type="match status" value="1"/>
</dbReference>
<dbReference type="InterPro" id="IPR042081">
    <property type="entry name" value="RNA_2'-PTrans_C"/>
</dbReference>
<proteinExistence type="predicted"/>
<dbReference type="RefSeq" id="WP_266085361.1">
    <property type="nucleotide sequence ID" value="NZ_RKLV01000001.1"/>
</dbReference>
<dbReference type="Proteomes" id="UP001149411">
    <property type="component" value="Unassembled WGS sequence"/>
</dbReference>
<keyword evidence="1" id="KW-0808">Transferase</keyword>
<comment type="caution">
    <text evidence="1">The sequence shown here is derived from an EMBL/GenBank/DDBJ whole genome shotgun (WGS) entry which is preliminary data.</text>
</comment>
<dbReference type="GO" id="GO:0016740">
    <property type="term" value="F:transferase activity"/>
    <property type="evidence" value="ECO:0007669"/>
    <property type="project" value="UniProtKB-KW"/>
</dbReference>
<name>A0A9Q4C2H9_9EURY</name>
<dbReference type="EMBL" id="RKLV01000001">
    <property type="protein sequence ID" value="MCX2817856.1"/>
    <property type="molecule type" value="Genomic_DNA"/>
</dbReference>
<sequence length="146" mass="15541">MGSYGEVVKAVTERYDSACSEEVDAVVSTDPKGRFDRDGGDIRAAYGHSVEVSLDDADGGTPGRLYHGTARGNVEPILEEGIVPVGRNEVYLSETVDEARKVGERHGDPVVFEVDATGLEAVERGDGVYAVETVPPDALSLVQEFA</sequence>
<organism evidence="1 2">
    <name type="scientific">Halorutilus salinus</name>
    <dbReference type="NCBI Taxonomy" id="2487751"/>
    <lineage>
        <taxon>Archaea</taxon>
        <taxon>Methanobacteriati</taxon>
        <taxon>Methanobacteriota</taxon>
        <taxon>Stenosarchaea group</taxon>
        <taxon>Halobacteria</taxon>
        <taxon>Halorutilales</taxon>
        <taxon>Halorutilaceae</taxon>
        <taxon>Halorutilus</taxon>
    </lineage>
</organism>